<keyword evidence="3" id="KW-1015">Disulfide bond</keyword>
<feature type="domain" description="Ig-like" evidence="9">
    <location>
        <begin position="237"/>
        <end position="325"/>
    </location>
</feature>
<dbReference type="Gene3D" id="2.60.40.10">
    <property type="entry name" value="Immunoglobulins"/>
    <property type="match status" value="2"/>
</dbReference>
<dbReference type="InterPro" id="IPR007110">
    <property type="entry name" value="Ig-like_dom"/>
</dbReference>
<feature type="compositionally biased region" description="Pro residues" evidence="6">
    <location>
        <begin position="518"/>
        <end position="529"/>
    </location>
</feature>
<evidence type="ECO:0000256" key="1">
    <source>
        <dbReference type="ARBA" id="ARBA00004479"/>
    </source>
</evidence>
<keyword evidence="2 7" id="KW-0472">Membrane</keyword>
<evidence type="ECO:0000256" key="6">
    <source>
        <dbReference type="SAM" id="MobiDB-lite"/>
    </source>
</evidence>
<evidence type="ECO:0000313" key="11">
    <source>
        <dbReference type="Proteomes" id="UP000007879"/>
    </source>
</evidence>
<feature type="transmembrane region" description="Helical" evidence="7">
    <location>
        <begin position="380"/>
        <end position="408"/>
    </location>
</feature>
<dbReference type="EnsemblMetazoa" id="XM_003387714.2">
    <property type="protein sequence ID" value="XP_003387762.2"/>
    <property type="gene ID" value="LOC100640584"/>
</dbReference>
<dbReference type="PANTHER" id="PTHR11640">
    <property type="entry name" value="NEPHRIN"/>
    <property type="match status" value="1"/>
</dbReference>
<reference evidence="11" key="1">
    <citation type="journal article" date="2010" name="Nature">
        <title>The Amphimedon queenslandica genome and the evolution of animal complexity.</title>
        <authorList>
            <person name="Srivastava M."/>
            <person name="Simakov O."/>
            <person name="Chapman J."/>
            <person name="Fahey B."/>
            <person name="Gauthier M.E."/>
            <person name="Mitros T."/>
            <person name="Richards G.S."/>
            <person name="Conaco C."/>
            <person name="Dacre M."/>
            <person name="Hellsten U."/>
            <person name="Larroux C."/>
            <person name="Putnam N.H."/>
            <person name="Stanke M."/>
            <person name="Adamska M."/>
            <person name="Darling A."/>
            <person name="Degnan S.M."/>
            <person name="Oakley T.H."/>
            <person name="Plachetzki D.C."/>
            <person name="Zhai Y."/>
            <person name="Adamski M."/>
            <person name="Calcino A."/>
            <person name="Cummins S.F."/>
            <person name="Goodstein D.M."/>
            <person name="Harris C."/>
            <person name="Jackson D.J."/>
            <person name="Leys S.P."/>
            <person name="Shu S."/>
            <person name="Woodcroft B.J."/>
            <person name="Vervoort M."/>
            <person name="Kosik K.S."/>
            <person name="Manning G."/>
            <person name="Degnan B.M."/>
            <person name="Rokhsar D.S."/>
        </authorList>
    </citation>
    <scope>NUCLEOTIDE SEQUENCE [LARGE SCALE GENOMIC DNA]</scope>
</reference>
<keyword evidence="4" id="KW-0325">Glycoprotein</keyword>
<comment type="subcellular location">
    <subcellularLocation>
        <location evidence="1">Membrane</location>
        <topology evidence="1">Single-pass type I membrane protein</topology>
    </subcellularLocation>
</comment>
<evidence type="ECO:0000256" key="3">
    <source>
        <dbReference type="ARBA" id="ARBA00023157"/>
    </source>
</evidence>
<evidence type="ECO:0000256" key="2">
    <source>
        <dbReference type="ARBA" id="ARBA00023136"/>
    </source>
</evidence>
<dbReference type="InterPro" id="IPR003598">
    <property type="entry name" value="Ig_sub2"/>
</dbReference>
<protein>
    <recommendedName>
        <fullName evidence="9">Ig-like domain-containing protein</fullName>
    </recommendedName>
</protein>
<dbReference type="STRING" id="400682.A0A1X7UIH5"/>
<dbReference type="InterPro" id="IPR003599">
    <property type="entry name" value="Ig_sub"/>
</dbReference>
<dbReference type="Proteomes" id="UP000007879">
    <property type="component" value="Unassembled WGS sequence"/>
</dbReference>
<dbReference type="PROSITE" id="PS50835">
    <property type="entry name" value="IG_LIKE"/>
    <property type="match status" value="2"/>
</dbReference>
<keyword evidence="7" id="KW-0812">Transmembrane</keyword>
<dbReference type="InterPro" id="IPR051275">
    <property type="entry name" value="Cell_adhesion_signaling"/>
</dbReference>
<dbReference type="InterPro" id="IPR013783">
    <property type="entry name" value="Ig-like_fold"/>
</dbReference>
<reference evidence="10" key="2">
    <citation type="submission" date="2017-05" db="UniProtKB">
        <authorList>
            <consortium name="EnsemblMetazoa"/>
        </authorList>
    </citation>
    <scope>IDENTIFICATION</scope>
</reference>
<dbReference type="AlphaFoldDB" id="A0A1X7UIH5"/>
<name>A0A1X7UIH5_AMPQE</name>
<dbReference type="EnsemblMetazoa" id="Aqu2.1.27557_001">
    <property type="protein sequence ID" value="Aqu2.1.27557_001"/>
    <property type="gene ID" value="Aqu2.1.27557"/>
</dbReference>
<dbReference type="SMART" id="SM00408">
    <property type="entry name" value="IGc2"/>
    <property type="match status" value="2"/>
</dbReference>
<gene>
    <name evidence="10" type="primary">100640584</name>
</gene>
<feature type="signal peptide" evidence="8">
    <location>
        <begin position="1"/>
        <end position="33"/>
    </location>
</feature>
<evidence type="ECO:0000259" key="9">
    <source>
        <dbReference type="PROSITE" id="PS50835"/>
    </source>
</evidence>
<evidence type="ECO:0000256" key="7">
    <source>
        <dbReference type="SAM" id="Phobius"/>
    </source>
</evidence>
<dbReference type="GO" id="GO:0016020">
    <property type="term" value="C:membrane"/>
    <property type="evidence" value="ECO:0007669"/>
    <property type="project" value="UniProtKB-SubCell"/>
</dbReference>
<evidence type="ECO:0000256" key="4">
    <source>
        <dbReference type="ARBA" id="ARBA00023180"/>
    </source>
</evidence>
<evidence type="ECO:0000313" key="10">
    <source>
        <dbReference type="EnsemblMetazoa" id="Aqu2.1.27557_001"/>
    </source>
</evidence>
<feature type="chain" id="PRO_5010871900" description="Ig-like domain-containing protein" evidence="8">
    <location>
        <begin position="34"/>
        <end position="642"/>
    </location>
</feature>
<keyword evidence="7" id="KW-1133">Transmembrane helix</keyword>
<dbReference type="SMART" id="SM00409">
    <property type="entry name" value="IG"/>
    <property type="match status" value="2"/>
</dbReference>
<keyword evidence="11" id="KW-1185">Reference proteome</keyword>
<feature type="domain" description="Ig-like" evidence="9">
    <location>
        <begin position="143"/>
        <end position="228"/>
    </location>
</feature>
<proteinExistence type="predicted"/>
<keyword evidence="5" id="KW-0393">Immunoglobulin domain</keyword>
<dbReference type="SUPFAM" id="SSF48726">
    <property type="entry name" value="Immunoglobulin"/>
    <property type="match status" value="1"/>
</dbReference>
<evidence type="ECO:0000256" key="8">
    <source>
        <dbReference type="SAM" id="SignalP"/>
    </source>
</evidence>
<dbReference type="CDD" id="cd00096">
    <property type="entry name" value="Ig"/>
    <property type="match status" value="1"/>
</dbReference>
<dbReference type="KEGG" id="aqu:100640584"/>
<dbReference type="InParanoid" id="A0A1X7UIH5"/>
<evidence type="ECO:0000256" key="5">
    <source>
        <dbReference type="ARBA" id="ARBA00023319"/>
    </source>
</evidence>
<accession>A0A1X7UIH5</accession>
<organism evidence="10">
    <name type="scientific">Amphimedon queenslandica</name>
    <name type="common">Sponge</name>
    <dbReference type="NCBI Taxonomy" id="400682"/>
    <lineage>
        <taxon>Eukaryota</taxon>
        <taxon>Metazoa</taxon>
        <taxon>Porifera</taxon>
        <taxon>Demospongiae</taxon>
        <taxon>Heteroscleromorpha</taxon>
        <taxon>Haplosclerida</taxon>
        <taxon>Niphatidae</taxon>
        <taxon>Amphimedon</taxon>
    </lineage>
</organism>
<dbReference type="Pfam" id="PF13927">
    <property type="entry name" value="Ig_3"/>
    <property type="match status" value="2"/>
</dbReference>
<dbReference type="InterPro" id="IPR036179">
    <property type="entry name" value="Ig-like_dom_sf"/>
</dbReference>
<sequence length="642" mass="69149">MSCRFHSGLAPVGVRSLLMVSLLLINADWFCQAQCPPDVVSVFILNDRTMHVPLTEPLCLQCRFLDNQGNFSTFSDGVWRKGSTVLNDGDFSGNVNLSSTSITMYMSLEYPDDVVNVGDTITCSSSTAGQHIITFGDFVFLNPTVSPNGLINVIEGSNVTLTCSNPGNTGTPRYVWVNDSDSSELTPVINNPPLNLSIIDIDSAASGNYTCRSANIDLQELTRETTVTINVQQLSLPSVYIQNYQNMGSVIINCTYETYDSSIDVKWEHNDSLLDPNSDPYITVITQSTYSELTISSLTQQYTGGYQCIVTNGAGSIKSGKVNVTISPSVSSSTGSISNTLQATSSGSVIQPSSTIQLSSSITVSPSNTQAVSSQNDRTVVYAVSGLIVGGVLIILVVVITATGCYFYRQYRATYKYDVNGEATSFTLEEFNDGPEKLKPYATLDELLTSYNSNDNLINGKGGGSSRSSSIRIKRFDHHEEIDISTSETPNGYEKEPVLYSKVNKPRKKPDVSAVNPLSPPPLSPPALPPVLLSDSGQPINLDPDSQPLVTSSDPSDSEVPPDKVLYADLTIAPSSKPPGSVPSDPDKVVYSDISQLRRTASGHVVYADLNMLSSQVNSSKPTVALNSEKVVYVDIDAIKTQ</sequence>
<keyword evidence="8" id="KW-0732">Signal</keyword>
<dbReference type="OrthoDB" id="9043395at2759"/>
<feature type="region of interest" description="Disordered" evidence="6">
    <location>
        <begin position="503"/>
        <end position="562"/>
    </location>
</feature>